<name>A0A5M6BSM1_9TREE</name>
<dbReference type="Pfam" id="PF03874">
    <property type="entry name" value="RNA_pol_Rpb4"/>
    <property type="match status" value="1"/>
</dbReference>
<dbReference type="GO" id="GO:0005666">
    <property type="term" value="C:RNA polymerase III complex"/>
    <property type="evidence" value="ECO:0007669"/>
    <property type="project" value="InterPro"/>
</dbReference>
<protein>
    <recommendedName>
        <fullName evidence="3">DNA-directed RNA polymerase III subunit RPC9</fullName>
    </recommendedName>
</protein>
<dbReference type="GO" id="GO:0000166">
    <property type="term" value="F:nucleotide binding"/>
    <property type="evidence" value="ECO:0007669"/>
    <property type="project" value="InterPro"/>
</dbReference>
<dbReference type="Proteomes" id="UP000322225">
    <property type="component" value="Chromosome 1"/>
</dbReference>
<dbReference type="PANTHER" id="PTHR15561:SF0">
    <property type="entry name" value="DNA-DIRECTED RNA POLYMERASE III SUBUNIT RPC9"/>
    <property type="match status" value="1"/>
</dbReference>
<dbReference type="AlphaFoldDB" id="A0A5M6BSM1"/>
<organism evidence="8 9">
    <name type="scientific">Kwoniella shandongensis</name>
    <dbReference type="NCBI Taxonomy" id="1734106"/>
    <lineage>
        <taxon>Eukaryota</taxon>
        <taxon>Fungi</taxon>
        <taxon>Dikarya</taxon>
        <taxon>Basidiomycota</taxon>
        <taxon>Agaricomycotina</taxon>
        <taxon>Tremellomycetes</taxon>
        <taxon>Tremellales</taxon>
        <taxon>Cryptococcaceae</taxon>
        <taxon>Kwoniella</taxon>
    </lineage>
</organism>
<dbReference type="Gene3D" id="1.20.1250.40">
    <property type="match status" value="1"/>
</dbReference>
<dbReference type="OrthoDB" id="1746530at2759"/>
<feature type="region of interest" description="Disordered" evidence="7">
    <location>
        <begin position="45"/>
        <end position="71"/>
    </location>
</feature>
<evidence type="ECO:0000313" key="9">
    <source>
        <dbReference type="Proteomes" id="UP000322225"/>
    </source>
</evidence>
<dbReference type="EMBL" id="CP144051">
    <property type="protein sequence ID" value="WWD15725.1"/>
    <property type="molecule type" value="Genomic_DNA"/>
</dbReference>
<dbReference type="GeneID" id="43591037"/>
<dbReference type="InterPro" id="IPR005574">
    <property type="entry name" value="Rpb4/RPC9"/>
</dbReference>
<evidence type="ECO:0000256" key="4">
    <source>
        <dbReference type="ARBA" id="ARBA00022478"/>
    </source>
</evidence>
<evidence type="ECO:0000256" key="1">
    <source>
        <dbReference type="ARBA" id="ARBA00004123"/>
    </source>
</evidence>
<dbReference type="SMART" id="SM00657">
    <property type="entry name" value="RPOL4c"/>
    <property type="match status" value="1"/>
</dbReference>
<sequence>MKISSTAPLHLSNREVLSHFLNQKIDNDHLASAIGLKRARDKAFARKKYPSDRDRPEDDDPSMLEPISEEDQKVLDTAERRGLSDELVWIQDEVIKYLCSEFNPTARQTPEGVAQLADELQDHQLTKAEVLQLCNLAPTEPVTLYAIIEEADSRFYPNAEDKLDEIGNQIYDTLLSEPPAELAQYVTYTDGQAGADGEGYEHGYVDADMEAAILQQEQEQEFVFEGREVGVEDEKDGDMD</sequence>
<comment type="similarity">
    <text evidence="2">Belongs to the eukaryotic RPC9 RNA polymerase subunit family.</text>
</comment>
<evidence type="ECO:0000313" key="8">
    <source>
        <dbReference type="EMBL" id="WWD15725.1"/>
    </source>
</evidence>
<dbReference type="GO" id="GO:0006384">
    <property type="term" value="P:transcription initiation at RNA polymerase III promoter"/>
    <property type="evidence" value="ECO:0007669"/>
    <property type="project" value="InterPro"/>
</dbReference>
<evidence type="ECO:0000256" key="7">
    <source>
        <dbReference type="SAM" id="MobiDB-lite"/>
    </source>
</evidence>
<dbReference type="KEGG" id="ksn:43591037"/>
<dbReference type="InterPro" id="IPR010997">
    <property type="entry name" value="HRDC-like_sf"/>
</dbReference>
<dbReference type="RefSeq" id="XP_031858792.1">
    <property type="nucleotide sequence ID" value="XM_032006873.1"/>
</dbReference>
<gene>
    <name evidence="8" type="ORF">CI109_100147</name>
</gene>
<dbReference type="InterPro" id="IPR038324">
    <property type="entry name" value="Rpb4/RPC9_sf"/>
</dbReference>
<dbReference type="InterPro" id="IPR006590">
    <property type="entry name" value="RNA_pol_Rpb4/RPC9_core"/>
</dbReference>
<evidence type="ECO:0000256" key="5">
    <source>
        <dbReference type="ARBA" id="ARBA00023163"/>
    </source>
</evidence>
<evidence type="ECO:0000256" key="6">
    <source>
        <dbReference type="ARBA" id="ARBA00023242"/>
    </source>
</evidence>
<feature type="compositionally biased region" description="Basic and acidic residues" evidence="7">
    <location>
        <begin position="45"/>
        <end position="56"/>
    </location>
</feature>
<reference evidence="8" key="1">
    <citation type="submission" date="2017-08" db="EMBL/GenBank/DDBJ databases">
        <authorList>
            <person name="Cuomo C."/>
            <person name="Billmyre B."/>
            <person name="Heitman J."/>
        </authorList>
    </citation>
    <scope>NUCLEOTIDE SEQUENCE</scope>
    <source>
        <strain evidence="8">CBS 12478</strain>
    </source>
</reference>
<keyword evidence="5" id="KW-0804">Transcription</keyword>
<dbReference type="InterPro" id="IPR038846">
    <property type="entry name" value="RPC9"/>
</dbReference>
<proteinExistence type="inferred from homology"/>
<evidence type="ECO:0000256" key="3">
    <source>
        <dbReference type="ARBA" id="ARBA00016672"/>
    </source>
</evidence>
<evidence type="ECO:0000256" key="2">
    <source>
        <dbReference type="ARBA" id="ARBA00006898"/>
    </source>
</evidence>
<keyword evidence="6" id="KW-0539">Nucleus</keyword>
<keyword evidence="4" id="KW-0240">DNA-directed RNA polymerase</keyword>
<dbReference type="PANTHER" id="PTHR15561">
    <property type="entry name" value="CALCITONIN GENE-RELATED PEPTIDE-RECEPTOR COMPONENT PROTEIN"/>
    <property type="match status" value="1"/>
</dbReference>
<comment type="subcellular location">
    <subcellularLocation>
        <location evidence="1">Nucleus</location>
    </subcellularLocation>
</comment>
<accession>A0A5M6BSM1</accession>
<reference evidence="8" key="2">
    <citation type="submission" date="2024-01" db="EMBL/GenBank/DDBJ databases">
        <title>Comparative genomics of Cryptococcus and Kwoniella reveals pathogenesis evolution and contrasting modes of karyotype evolution via chromosome fusion or intercentromeric recombination.</title>
        <authorList>
            <person name="Coelho M.A."/>
            <person name="David-Palma M."/>
            <person name="Shea T."/>
            <person name="Bowers K."/>
            <person name="McGinley-Smith S."/>
            <person name="Mohammad A.W."/>
            <person name="Gnirke A."/>
            <person name="Yurkov A.M."/>
            <person name="Nowrousian M."/>
            <person name="Sun S."/>
            <person name="Cuomo C.A."/>
            <person name="Heitman J."/>
        </authorList>
    </citation>
    <scope>NUCLEOTIDE SEQUENCE</scope>
    <source>
        <strain evidence="8">CBS 12478</strain>
    </source>
</reference>
<dbReference type="SUPFAM" id="SSF47819">
    <property type="entry name" value="HRDC-like"/>
    <property type="match status" value="1"/>
</dbReference>
<keyword evidence="9" id="KW-1185">Reference proteome</keyword>